<dbReference type="EMBL" id="FORG01000031">
    <property type="protein sequence ID" value="SFK13060.1"/>
    <property type="molecule type" value="Genomic_DNA"/>
</dbReference>
<dbReference type="Proteomes" id="UP000224607">
    <property type="component" value="Unassembled WGS sequence"/>
</dbReference>
<dbReference type="STRING" id="351675.SAMN05421680_1315"/>
<evidence type="ECO:0000313" key="4">
    <source>
        <dbReference type="Proteomes" id="UP000224607"/>
    </source>
</evidence>
<sequence length="392" mass="44428">MIEVLKKHKYDDLALHQSTQSVAACDCHFEEKDGKQIKVIDVPILTCECVWRRYQKEAEDIVAPGGVLIADPKERNKRINAAYASLWLNDNRFQWAGLAAFASKQVGCGLLHAYDTAEKVRVDREAQKRVVERIIEVDTSWQSNWPVYPQLMTESESANLAESMKKRRQTSENNPLSAATAIPDAGLTQASFNYVYEMMALGNTTLFLDVYPLHAFYKQRGLEELKTCIKKRENIYGNSEFPILWPIGQENFTFGRFYPDIIFAFEAIEAGDIAQGVVHLANHEQINILQPTMYSDTRLVLLLRGNQISFVTGFPSGVAESVELTLASQCRRVDDGRTIEFSDEALADLSDIKQRMPFVYKAAERFDEMLQDNNRNLLKESLQNIAAGRGVQ</sequence>
<dbReference type="EMBL" id="NITY01000017">
    <property type="protein sequence ID" value="PHM38169.1"/>
    <property type="molecule type" value="Genomic_DNA"/>
</dbReference>
<dbReference type="PROSITE" id="PS51257">
    <property type="entry name" value="PROKAR_LIPOPROTEIN"/>
    <property type="match status" value="1"/>
</dbReference>
<keyword evidence="4" id="KW-1185">Reference proteome</keyword>
<evidence type="ECO:0000313" key="1">
    <source>
        <dbReference type="EMBL" id="PHM38169.1"/>
    </source>
</evidence>
<gene>
    <name evidence="2" type="ORF">SAMN05421680_1315</name>
    <name evidence="1" type="ORF">Xmau_03556</name>
</gene>
<name>A0A1I3X0G1_9GAMM</name>
<dbReference type="OrthoDB" id="143720at2"/>
<dbReference type="InterPro" id="IPR019658">
    <property type="entry name" value="DUF2515"/>
</dbReference>
<organism evidence="2 3">
    <name type="scientific">Xenorhabdus mauleonii</name>
    <dbReference type="NCBI Taxonomy" id="351675"/>
    <lineage>
        <taxon>Bacteria</taxon>
        <taxon>Pseudomonadati</taxon>
        <taxon>Pseudomonadota</taxon>
        <taxon>Gammaproteobacteria</taxon>
        <taxon>Enterobacterales</taxon>
        <taxon>Morganellaceae</taxon>
        <taxon>Xenorhabdus</taxon>
    </lineage>
</organism>
<evidence type="ECO:0000313" key="2">
    <source>
        <dbReference type="EMBL" id="SFK13060.1"/>
    </source>
</evidence>
<proteinExistence type="predicted"/>
<reference evidence="3" key="1">
    <citation type="submission" date="2016-10" db="EMBL/GenBank/DDBJ databases">
        <authorList>
            <person name="Varghese N."/>
            <person name="Submissions S."/>
        </authorList>
    </citation>
    <scope>NUCLEOTIDE SEQUENCE [LARGE SCALE GENOMIC DNA]</scope>
    <source>
        <strain evidence="3">DSM 17908</strain>
    </source>
</reference>
<protein>
    <submittedName>
        <fullName evidence="2">Uncharacterized protein</fullName>
    </submittedName>
</protein>
<reference evidence="1 4" key="3">
    <citation type="journal article" date="2017" name="Nat. Microbiol.">
        <title>Natural product diversity associated with the nematode symbionts Photorhabdus and Xenorhabdus.</title>
        <authorList>
            <person name="Tobias N.J."/>
            <person name="Wolff H."/>
            <person name="Djahanschiri B."/>
            <person name="Grundmann F."/>
            <person name="Kronenwerth M."/>
            <person name="Shi Y.M."/>
            <person name="Simonyi S."/>
            <person name="Grun P."/>
            <person name="Shapiro-Ilan D."/>
            <person name="Pidot S.J."/>
            <person name="Stinear T.P."/>
            <person name="Ebersberger I."/>
            <person name="Bode H.B."/>
        </authorList>
    </citation>
    <scope>NUCLEOTIDE SEQUENCE [LARGE SCALE GENOMIC DNA]</scope>
    <source>
        <strain evidence="1 4">DSM 17908</strain>
    </source>
</reference>
<dbReference type="RefSeq" id="WP_092513965.1">
    <property type="nucleotide sequence ID" value="NZ_CAWNQB010000009.1"/>
</dbReference>
<reference evidence="2" key="2">
    <citation type="submission" date="2016-10" db="EMBL/GenBank/DDBJ databases">
        <authorList>
            <person name="de Groot N.N."/>
        </authorList>
    </citation>
    <scope>NUCLEOTIDE SEQUENCE [LARGE SCALE GENOMIC DNA]</scope>
    <source>
        <strain evidence="2">DSM 17908</strain>
    </source>
</reference>
<dbReference type="Pfam" id="PF10720">
    <property type="entry name" value="DUF2515"/>
    <property type="match status" value="1"/>
</dbReference>
<dbReference type="Proteomes" id="UP000198919">
    <property type="component" value="Unassembled WGS sequence"/>
</dbReference>
<accession>A0A1I3X0G1</accession>
<dbReference type="AlphaFoldDB" id="A0A1I3X0G1"/>
<evidence type="ECO:0000313" key="3">
    <source>
        <dbReference type="Proteomes" id="UP000198919"/>
    </source>
</evidence>